<gene>
    <name evidence="2" type="ORF">N7452_004533</name>
    <name evidence="3" type="ORF">N7541_009797</name>
</gene>
<evidence type="ECO:0000313" key="2">
    <source>
        <dbReference type="EMBL" id="KAJ5337805.1"/>
    </source>
</evidence>
<protein>
    <submittedName>
        <fullName evidence="2">Uncharacterized protein</fullName>
    </submittedName>
</protein>
<dbReference type="Proteomes" id="UP001148299">
    <property type="component" value="Unassembled WGS sequence"/>
</dbReference>
<comment type="caution">
    <text evidence="2">The sequence shown here is derived from an EMBL/GenBank/DDBJ whole genome shotgun (WGS) entry which is preliminary data.</text>
</comment>
<dbReference type="AlphaFoldDB" id="A0A9W9UFN0"/>
<keyword evidence="5" id="KW-1185">Reference proteome</keyword>
<reference evidence="2" key="2">
    <citation type="journal article" date="2023" name="IMA Fungus">
        <title>Comparative genomic study of the Penicillium genus elucidates a diverse pangenome and 15 lateral gene transfer events.</title>
        <authorList>
            <person name="Petersen C."/>
            <person name="Sorensen T."/>
            <person name="Nielsen M.R."/>
            <person name="Sondergaard T.E."/>
            <person name="Sorensen J.L."/>
            <person name="Fitzpatrick D.A."/>
            <person name="Frisvad J.C."/>
            <person name="Nielsen K.L."/>
        </authorList>
    </citation>
    <scope>NUCLEOTIDE SEQUENCE</scope>
    <source>
        <strain evidence="2">IBT 35673</strain>
        <strain evidence="3">IBT 35675</strain>
    </source>
</reference>
<evidence type="ECO:0000313" key="5">
    <source>
        <dbReference type="Proteomes" id="UP001148299"/>
    </source>
</evidence>
<sequence>MVHQDSHQGGSLSEMAATGTTIPNDAGKMNTIPSVPRPDQRAEHFGFDNAGLAEPSTAKAADNDTDIPRSAQDIGQTGEVITGTGNSLPAGVESKHH</sequence>
<name>A0A9W9UFN0_PENBR</name>
<reference evidence="2" key="1">
    <citation type="submission" date="2022-12" db="EMBL/GenBank/DDBJ databases">
        <authorList>
            <person name="Petersen C."/>
        </authorList>
    </citation>
    <scope>NUCLEOTIDE SEQUENCE</scope>
    <source>
        <strain evidence="2">IBT 35673</strain>
        <strain evidence="3">IBT 35675</strain>
    </source>
</reference>
<accession>A0A9W9UFN0</accession>
<evidence type="ECO:0000313" key="3">
    <source>
        <dbReference type="EMBL" id="KAJ5340673.1"/>
    </source>
</evidence>
<evidence type="ECO:0000313" key="4">
    <source>
        <dbReference type="Proteomes" id="UP001147695"/>
    </source>
</evidence>
<dbReference type="Proteomes" id="UP001147695">
    <property type="component" value="Unassembled WGS sequence"/>
</dbReference>
<evidence type="ECO:0000256" key="1">
    <source>
        <dbReference type="SAM" id="MobiDB-lite"/>
    </source>
</evidence>
<proteinExistence type="predicted"/>
<dbReference type="EMBL" id="JAPZBQ010000003">
    <property type="protein sequence ID" value="KAJ5337805.1"/>
    <property type="molecule type" value="Genomic_DNA"/>
</dbReference>
<organism evidence="2 4">
    <name type="scientific">Penicillium brevicompactum</name>
    <dbReference type="NCBI Taxonomy" id="5074"/>
    <lineage>
        <taxon>Eukaryota</taxon>
        <taxon>Fungi</taxon>
        <taxon>Dikarya</taxon>
        <taxon>Ascomycota</taxon>
        <taxon>Pezizomycotina</taxon>
        <taxon>Eurotiomycetes</taxon>
        <taxon>Eurotiomycetidae</taxon>
        <taxon>Eurotiales</taxon>
        <taxon>Aspergillaceae</taxon>
        <taxon>Penicillium</taxon>
    </lineage>
</organism>
<dbReference type="EMBL" id="JAPZBR010000008">
    <property type="protein sequence ID" value="KAJ5340673.1"/>
    <property type="molecule type" value="Genomic_DNA"/>
</dbReference>
<dbReference type="OrthoDB" id="5416172at2759"/>
<feature type="region of interest" description="Disordered" evidence="1">
    <location>
        <begin position="1"/>
        <end position="97"/>
    </location>
</feature>